<dbReference type="InterPro" id="IPR057204">
    <property type="entry name" value="DUF7882"/>
</dbReference>
<evidence type="ECO:0000313" key="2">
    <source>
        <dbReference type="EMBL" id="QNE33886.1"/>
    </source>
</evidence>
<dbReference type="Pfam" id="PF25355">
    <property type="entry name" value="DUF7882"/>
    <property type="match status" value="1"/>
</dbReference>
<dbReference type="KEGG" id="lse:F1C12_01155"/>
<dbReference type="AlphaFoldDB" id="A0A7G6Y5X1"/>
<organism evidence="2 3">
    <name type="scientific">Leifsonia shinshuensis</name>
    <dbReference type="NCBI Taxonomy" id="150026"/>
    <lineage>
        <taxon>Bacteria</taxon>
        <taxon>Bacillati</taxon>
        <taxon>Actinomycetota</taxon>
        <taxon>Actinomycetes</taxon>
        <taxon>Micrococcales</taxon>
        <taxon>Microbacteriaceae</taxon>
        <taxon>Leifsonia</taxon>
    </lineage>
</organism>
<reference evidence="3" key="1">
    <citation type="submission" date="2019-09" db="EMBL/GenBank/DDBJ databases">
        <title>Antimicrobial potential of Antarctic Bacteria.</title>
        <authorList>
            <person name="Benaud N."/>
            <person name="Edwards R.J."/>
            <person name="Ferrari B.C."/>
        </authorList>
    </citation>
    <scope>NUCLEOTIDE SEQUENCE [LARGE SCALE GENOMIC DNA]</scope>
    <source>
        <strain evidence="3">INR9</strain>
    </source>
</reference>
<evidence type="ECO:0000313" key="3">
    <source>
        <dbReference type="Proteomes" id="UP000515511"/>
    </source>
</evidence>
<dbReference type="Proteomes" id="UP000515511">
    <property type="component" value="Chromosome"/>
</dbReference>
<evidence type="ECO:0000259" key="1">
    <source>
        <dbReference type="Pfam" id="PF25355"/>
    </source>
</evidence>
<dbReference type="EMBL" id="CP043641">
    <property type="protein sequence ID" value="QNE33886.1"/>
    <property type="molecule type" value="Genomic_DNA"/>
</dbReference>
<feature type="domain" description="DUF7882" evidence="1">
    <location>
        <begin position="1"/>
        <end position="96"/>
    </location>
</feature>
<sequence>MGKLVYGGTTEIGFEDRVLAHLQIVVGLKLRRKEGFFFSWRDEQGVGDGRSAIWIDPAIPLLFRYSGGRHPSINKQWLEQLTLSSNSAQGLQLTEEIGALGADEVSADTPPGR</sequence>
<gene>
    <name evidence="2" type="ORF">F1C12_01155</name>
</gene>
<protein>
    <submittedName>
        <fullName evidence="2">ATP-dependent DNA ligase</fullName>
    </submittedName>
</protein>
<dbReference type="GO" id="GO:0016874">
    <property type="term" value="F:ligase activity"/>
    <property type="evidence" value="ECO:0007669"/>
    <property type="project" value="UniProtKB-KW"/>
</dbReference>
<name>A0A7G6Y5X1_9MICO</name>
<keyword evidence="2" id="KW-0436">Ligase</keyword>
<dbReference type="RefSeq" id="WP_185277057.1">
    <property type="nucleotide sequence ID" value="NZ_CP043641.1"/>
</dbReference>
<proteinExistence type="predicted"/>
<accession>A0A7G6Y5X1</accession>